<evidence type="ECO:0000256" key="1">
    <source>
        <dbReference type="ARBA" id="ARBA00023002"/>
    </source>
</evidence>
<dbReference type="GO" id="GO:0000166">
    <property type="term" value="F:nucleotide binding"/>
    <property type="evidence" value="ECO:0007669"/>
    <property type="project" value="InterPro"/>
</dbReference>
<proteinExistence type="predicted"/>
<feature type="domain" description="GFO/IDH/MocA-like oxidoreductase" evidence="4">
    <location>
        <begin position="155"/>
        <end position="287"/>
    </location>
</feature>
<evidence type="ECO:0000259" key="4">
    <source>
        <dbReference type="Pfam" id="PF22725"/>
    </source>
</evidence>
<dbReference type="InterPro" id="IPR050463">
    <property type="entry name" value="Gfo/Idh/MocA_oxidrdct_glycsds"/>
</dbReference>
<sequence>MGVSHITGAGEAPDTEPDTLTGRSDDDYRAAIIGTGFMGQVHSHAIRAAGGRVVGVAASTPDSARASRRHLGAEHAFPDSHHLIASDEVDVVHVCTPNHLHGRLAIAAFDAGKHVVCEKPLSTDVATAEAMVDAARGAERVGTVPFVYRFHPMAREARERVRRGDIGRVVLAHGSYLQDWLLRPGDDNWRVDPDLGGPLRAFGDIGSHWFDMLEFVTGDRITRLCAQTSTVNPSRGSGDGRPVGTEDLVTVQFALRGGAVGTSVISQVSAGRKNRLLLEVSGTESTLAFDQEQPEFLWRGEREGSALLMRDPDTLSPDARRLARVPAGHPQGYQDCFNAFVADTRDTIVGEAPDGLPTFADGLRAAHVAEAVLESTRTGTWAEVRA</sequence>
<evidence type="ECO:0000313" key="6">
    <source>
        <dbReference type="Proteomes" id="UP000269198"/>
    </source>
</evidence>
<dbReference type="InterPro" id="IPR055170">
    <property type="entry name" value="GFO_IDH_MocA-like_dom"/>
</dbReference>
<dbReference type="SUPFAM" id="SSF55347">
    <property type="entry name" value="Glyceraldehyde-3-phosphate dehydrogenase-like, C-terminal domain"/>
    <property type="match status" value="1"/>
</dbReference>
<dbReference type="GO" id="GO:0016491">
    <property type="term" value="F:oxidoreductase activity"/>
    <property type="evidence" value="ECO:0007669"/>
    <property type="project" value="UniProtKB-KW"/>
</dbReference>
<gene>
    <name evidence="5" type="ORF">EFW17_05695</name>
</gene>
<dbReference type="EMBL" id="RJMB01000004">
    <property type="protein sequence ID" value="RNL86032.1"/>
    <property type="molecule type" value="Genomic_DNA"/>
</dbReference>
<keyword evidence="1" id="KW-0560">Oxidoreductase</keyword>
<dbReference type="InterPro" id="IPR000683">
    <property type="entry name" value="Gfo/Idh/MocA-like_OxRdtase_N"/>
</dbReference>
<feature type="domain" description="Gfo/Idh/MocA-like oxidoreductase N-terminal" evidence="3">
    <location>
        <begin position="29"/>
        <end position="142"/>
    </location>
</feature>
<evidence type="ECO:0000313" key="5">
    <source>
        <dbReference type="EMBL" id="RNL86032.1"/>
    </source>
</evidence>
<comment type="caution">
    <text evidence="5">The sequence shown here is derived from an EMBL/GenBank/DDBJ whole genome shotgun (WGS) entry which is preliminary data.</text>
</comment>
<dbReference type="InterPro" id="IPR036291">
    <property type="entry name" value="NAD(P)-bd_dom_sf"/>
</dbReference>
<dbReference type="SUPFAM" id="SSF51735">
    <property type="entry name" value="NAD(P)-binding Rossmann-fold domains"/>
    <property type="match status" value="1"/>
</dbReference>
<evidence type="ECO:0000256" key="2">
    <source>
        <dbReference type="SAM" id="MobiDB-lite"/>
    </source>
</evidence>
<dbReference type="Pfam" id="PF22725">
    <property type="entry name" value="GFO_IDH_MocA_C3"/>
    <property type="match status" value="1"/>
</dbReference>
<evidence type="ECO:0000259" key="3">
    <source>
        <dbReference type="Pfam" id="PF01408"/>
    </source>
</evidence>
<reference evidence="5 6" key="1">
    <citation type="submission" date="2018-11" db="EMBL/GenBank/DDBJ databases">
        <title>The genome draft of YIM 96095.</title>
        <authorList>
            <person name="Tang S.-K."/>
            <person name="Chunyu W.-X."/>
            <person name="Feng Y.-Z."/>
        </authorList>
    </citation>
    <scope>NUCLEOTIDE SEQUENCE [LARGE SCALE GENOMIC DNA]</scope>
    <source>
        <strain evidence="5 6">YIM 96095</strain>
    </source>
</reference>
<dbReference type="AlphaFoldDB" id="A0A3N0EDU7"/>
<dbReference type="Gene3D" id="3.40.50.720">
    <property type="entry name" value="NAD(P)-binding Rossmann-like Domain"/>
    <property type="match status" value="1"/>
</dbReference>
<dbReference type="PANTHER" id="PTHR43818:SF11">
    <property type="entry name" value="BCDNA.GH03377"/>
    <property type="match status" value="1"/>
</dbReference>
<accession>A0A3N0EDU7</accession>
<protein>
    <submittedName>
        <fullName evidence="5">Gfo/Idh/MocA family oxidoreductase</fullName>
    </submittedName>
</protein>
<dbReference type="OrthoDB" id="9792085at2"/>
<name>A0A3N0EDU7_9ACTN</name>
<dbReference type="PANTHER" id="PTHR43818">
    <property type="entry name" value="BCDNA.GH03377"/>
    <property type="match status" value="1"/>
</dbReference>
<dbReference type="Gene3D" id="3.30.360.10">
    <property type="entry name" value="Dihydrodipicolinate Reductase, domain 2"/>
    <property type="match status" value="1"/>
</dbReference>
<dbReference type="Proteomes" id="UP000269198">
    <property type="component" value="Unassembled WGS sequence"/>
</dbReference>
<organism evidence="5 6">
    <name type="scientific">Halostreptopolyspora alba</name>
    <dbReference type="NCBI Taxonomy" id="2487137"/>
    <lineage>
        <taxon>Bacteria</taxon>
        <taxon>Bacillati</taxon>
        <taxon>Actinomycetota</taxon>
        <taxon>Actinomycetes</taxon>
        <taxon>Streptosporangiales</taxon>
        <taxon>Nocardiopsidaceae</taxon>
        <taxon>Halostreptopolyspora</taxon>
    </lineage>
</organism>
<keyword evidence="6" id="KW-1185">Reference proteome</keyword>
<feature type="region of interest" description="Disordered" evidence="2">
    <location>
        <begin position="1"/>
        <end position="24"/>
    </location>
</feature>
<dbReference type="Pfam" id="PF01408">
    <property type="entry name" value="GFO_IDH_MocA"/>
    <property type="match status" value="1"/>
</dbReference>